<protein>
    <recommendedName>
        <fullName evidence="1">GP-PDE domain-containing protein</fullName>
    </recommendedName>
</protein>
<accession>A0A223KSL7</accession>
<proteinExistence type="predicted"/>
<name>A0A223KSL7_9BACI</name>
<dbReference type="STRING" id="1314751.GCA_001591425_01019"/>
<dbReference type="AlphaFoldDB" id="A0A223KSL7"/>
<dbReference type="InterPro" id="IPR017946">
    <property type="entry name" value="PLC-like_Pdiesterase_TIM-brl"/>
</dbReference>
<gene>
    <name evidence="2" type="ORF">BC6307_14600</name>
</gene>
<dbReference type="PROSITE" id="PS51704">
    <property type="entry name" value="GP_PDE"/>
    <property type="match status" value="1"/>
</dbReference>
<dbReference type="CDD" id="cd08563">
    <property type="entry name" value="GDPD_TtGDE_like"/>
    <property type="match status" value="1"/>
</dbReference>
<evidence type="ECO:0000313" key="3">
    <source>
        <dbReference type="Proteomes" id="UP000215224"/>
    </source>
</evidence>
<dbReference type="Proteomes" id="UP000215224">
    <property type="component" value="Chromosome"/>
</dbReference>
<dbReference type="KEGG" id="bcoh:BC6307_14600"/>
<dbReference type="Gene3D" id="3.20.20.190">
    <property type="entry name" value="Phosphatidylinositol (PI) phosphodiesterase"/>
    <property type="match status" value="1"/>
</dbReference>
<dbReference type="GO" id="GO:0008081">
    <property type="term" value="F:phosphoric diester hydrolase activity"/>
    <property type="evidence" value="ECO:0007669"/>
    <property type="project" value="InterPro"/>
</dbReference>
<dbReference type="RefSeq" id="WP_066412977.1">
    <property type="nucleotide sequence ID" value="NZ_CP018866.1"/>
</dbReference>
<reference evidence="2 3" key="1">
    <citation type="submission" date="2016-12" db="EMBL/GenBank/DDBJ databases">
        <title>The whole genome sequencing and assembly of Bacillus cohnii DSM 6307T strain.</title>
        <authorList>
            <person name="Lee Y.-J."/>
            <person name="Yi H."/>
            <person name="Bahn Y.-S."/>
            <person name="Kim J.F."/>
            <person name="Lee D.-W."/>
        </authorList>
    </citation>
    <scope>NUCLEOTIDE SEQUENCE [LARGE SCALE GENOMIC DNA]</scope>
    <source>
        <strain evidence="2 3">DSM 6307</strain>
    </source>
</reference>
<evidence type="ECO:0000313" key="2">
    <source>
        <dbReference type="EMBL" id="AST92436.1"/>
    </source>
</evidence>
<dbReference type="SUPFAM" id="SSF51695">
    <property type="entry name" value="PLC-like phosphodiesterases"/>
    <property type="match status" value="1"/>
</dbReference>
<dbReference type="PANTHER" id="PTHR46211">
    <property type="entry name" value="GLYCEROPHOSPHORYL DIESTER PHOSPHODIESTERASE"/>
    <property type="match status" value="1"/>
</dbReference>
<dbReference type="PANTHER" id="PTHR46211:SF1">
    <property type="entry name" value="GLYCEROPHOSPHODIESTER PHOSPHODIESTERASE, CYTOPLASMIC"/>
    <property type="match status" value="1"/>
</dbReference>
<evidence type="ECO:0000259" key="1">
    <source>
        <dbReference type="PROSITE" id="PS51704"/>
    </source>
</evidence>
<feature type="domain" description="GP-PDE" evidence="1">
    <location>
        <begin position="3"/>
        <end position="238"/>
    </location>
</feature>
<dbReference type="Pfam" id="PF03009">
    <property type="entry name" value="GDPD"/>
    <property type="match status" value="1"/>
</dbReference>
<sequence length="247" mass="27789">MDTKIFGHRGAAGTHPENTMISFQQAKKVGADGIELDVQLSSDGVPVVIHDEKVDRTTDGSGFVKDKKMEELKQLNAVFKFKQFDFCPIPTLQEVLEWASQTTLLINIELKNSVIAYEGLEEKVVELVKLYKVEKQTIFSSFNHYSISKLHRIAPHIEKAILYSEGLFEPWNYAHVVGAQSLHPNKGVATKAIVKAAGSKGIQVRPYTVNDERTMKKMFAMNVSGFFTDYPEKALQIREKIESCPLK</sequence>
<dbReference type="InterPro" id="IPR030395">
    <property type="entry name" value="GP_PDE_dom"/>
</dbReference>
<keyword evidence="3" id="KW-1185">Reference proteome</keyword>
<dbReference type="GO" id="GO:0006629">
    <property type="term" value="P:lipid metabolic process"/>
    <property type="evidence" value="ECO:0007669"/>
    <property type="project" value="InterPro"/>
</dbReference>
<dbReference type="EMBL" id="CP018866">
    <property type="protein sequence ID" value="AST92436.1"/>
    <property type="molecule type" value="Genomic_DNA"/>
</dbReference>
<organism evidence="2 3">
    <name type="scientific">Sutcliffiella cohnii</name>
    <dbReference type="NCBI Taxonomy" id="33932"/>
    <lineage>
        <taxon>Bacteria</taxon>
        <taxon>Bacillati</taxon>
        <taxon>Bacillota</taxon>
        <taxon>Bacilli</taxon>
        <taxon>Bacillales</taxon>
        <taxon>Bacillaceae</taxon>
        <taxon>Sutcliffiella</taxon>
    </lineage>
</organism>